<dbReference type="SUPFAM" id="SSF88946">
    <property type="entry name" value="Sigma2 domain of RNA polymerase sigma factors"/>
    <property type="match status" value="1"/>
</dbReference>
<name>A0ABQ3I8L8_9BACT</name>
<dbReference type="EMBL" id="BNAG01000002">
    <property type="protein sequence ID" value="GHE63023.1"/>
    <property type="molecule type" value="Genomic_DNA"/>
</dbReference>
<dbReference type="Gene3D" id="1.10.10.10">
    <property type="entry name" value="Winged helix-like DNA-binding domain superfamily/Winged helix DNA-binding domain"/>
    <property type="match status" value="1"/>
</dbReference>
<dbReference type="InterPro" id="IPR013249">
    <property type="entry name" value="RNA_pol_sigma70_r4_t2"/>
</dbReference>
<evidence type="ECO:0000313" key="3">
    <source>
        <dbReference type="Proteomes" id="UP000658258"/>
    </source>
</evidence>
<dbReference type="InterPro" id="IPR014284">
    <property type="entry name" value="RNA_pol_sigma-70_dom"/>
</dbReference>
<dbReference type="Gene3D" id="3.10.450.50">
    <property type="match status" value="1"/>
</dbReference>
<keyword evidence="3" id="KW-1185">Reference proteome</keyword>
<dbReference type="SUPFAM" id="SSF54427">
    <property type="entry name" value="NTF2-like"/>
    <property type="match status" value="1"/>
</dbReference>
<accession>A0ABQ3I8L8</accession>
<dbReference type="InterPro" id="IPR032710">
    <property type="entry name" value="NTF2-like_dom_sf"/>
</dbReference>
<sequence>MNNYQQLLFPYAYNILGSVEDAKDAIQDVVTKLSSTRGQYPDSKNYLIKSVINRSINIKEQKLKNEQLNNQLPEPYVLASAEETVNNQQVLSYAMLTLLNHLTAKERAVFILKEAFGYKHEETAELLGQSTENTRQLLSRAKKKLSGLRQKHAVKPVKLPGTEAILAHYLTAIRNKDLKALEQVLKEDIGFRADGGSGLKVLARVAQGAQEVAQLLFTVYERFLKECTITPTVVNHFPALLYWTPSNLKLCQVFEINRFGQIEHLYHVLDPEKLSNLRLAVQEP</sequence>
<dbReference type="Pfam" id="PF08281">
    <property type="entry name" value="Sigma70_r4_2"/>
    <property type="match status" value="1"/>
</dbReference>
<dbReference type="PANTHER" id="PTHR30173:SF36">
    <property type="entry name" value="ECF RNA POLYMERASE SIGMA FACTOR SIGJ"/>
    <property type="match status" value="1"/>
</dbReference>
<gene>
    <name evidence="2" type="ORF">GCM10011340_17920</name>
</gene>
<evidence type="ECO:0000313" key="2">
    <source>
        <dbReference type="EMBL" id="GHE63023.1"/>
    </source>
</evidence>
<dbReference type="CDD" id="cd06171">
    <property type="entry name" value="Sigma70_r4"/>
    <property type="match status" value="1"/>
</dbReference>
<dbReference type="PANTHER" id="PTHR30173">
    <property type="entry name" value="SIGMA 19 FACTOR"/>
    <property type="match status" value="1"/>
</dbReference>
<dbReference type="InterPro" id="IPR013325">
    <property type="entry name" value="RNA_pol_sigma_r2"/>
</dbReference>
<dbReference type="InterPro" id="IPR036388">
    <property type="entry name" value="WH-like_DNA-bd_sf"/>
</dbReference>
<dbReference type="RefSeq" id="WP_229838598.1">
    <property type="nucleotide sequence ID" value="NZ_BNAG01000002.1"/>
</dbReference>
<evidence type="ECO:0000259" key="1">
    <source>
        <dbReference type="Pfam" id="PF08281"/>
    </source>
</evidence>
<dbReference type="InterPro" id="IPR013324">
    <property type="entry name" value="RNA_pol_sigma_r3/r4-like"/>
</dbReference>
<comment type="caution">
    <text evidence="2">The sequence shown here is derived from an EMBL/GenBank/DDBJ whole genome shotgun (WGS) entry which is preliminary data.</text>
</comment>
<protein>
    <submittedName>
        <fullName evidence="2">RNA polymerase sigma24 factor</fullName>
    </submittedName>
</protein>
<feature type="domain" description="RNA polymerase sigma factor 70 region 4 type 2" evidence="1">
    <location>
        <begin position="94"/>
        <end position="145"/>
    </location>
</feature>
<reference evidence="3" key="1">
    <citation type="journal article" date="2019" name="Int. J. Syst. Evol. Microbiol.">
        <title>The Global Catalogue of Microorganisms (GCM) 10K type strain sequencing project: providing services to taxonomists for standard genome sequencing and annotation.</title>
        <authorList>
            <consortium name="The Broad Institute Genomics Platform"/>
            <consortium name="The Broad Institute Genome Sequencing Center for Infectious Disease"/>
            <person name="Wu L."/>
            <person name="Ma J."/>
        </authorList>
    </citation>
    <scope>NUCLEOTIDE SEQUENCE [LARGE SCALE GENOMIC DNA]</scope>
    <source>
        <strain evidence="3">CGMCC 1.15111</strain>
    </source>
</reference>
<dbReference type="Gene3D" id="1.10.1740.10">
    <property type="match status" value="1"/>
</dbReference>
<organism evidence="2 3">
    <name type="scientific">Roseivirga thermotolerans</name>
    <dbReference type="NCBI Taxonomy" id="1758176"/>
    <lineage>
        <taxon>Bacteria</taxon>
        <taxon>Pseudomonadati</taxon>
        <taxon>Bacteroidota</taxon>
        <taxon>Cytophagia</taxon>
        <taxon>Cytophagales</taxon>
        <taxon>Roseivirgaceae</taxon>
        <taxon>Roseivirga</taxon>
    </lineage>
</organism>
<proteinExistence type="predicted"/>
<dbReference type="SUPFAM" id="SSF88659">
    <property type="entry name" value="Sigma3 and sigma4 domains of RNA polymerase sigma factors"/>
    <property type="match status" value="1"/>
</dbReference>
<dbReference type="InterPro" id="IPR052704">
    <property type="entry name" value="ECF_Sigma-70_Domain"/>
</dbReference>
<dbReference type="NCBIfam" id="TIGR02937">
    <property type="entry name" value="sigma70-ECF"/>
    <property type="match status" value="1"/>
</dbReference>
<dbReference type="Proteomes" id="UP000658258">
    <property type="component" value="Unassembled WGS sequence"/>
</dbReference>